<dbReference type="EMBL" id="HBUF01199169">
    <property type="protein sequence ID" value="CAG6661249.1"/>
    <property type="molecule type" value="Transcribed_RNA"/>
</dbReference>
<evidence type="ECO:0000256" key="5">
    <source>
        <dbReference type="PROSITE-ProRule" id="PRU00309"/>
    </source>
</evidence>
<proteinExistence type="predicted"/>
<dbReference type="InterPro" id="IPR038441">
    <property type="entry name" value="THAP_Znf_sf"/>
</dbReference>
<protein>
    <recommendedName>
        <fullName evidence="6">THAP-type domain-containing protein</fullName>
    </recommendedName>
</protein>
<keyword evidence="1" id="KW-0479">Metal-binding</keyword>
<organism evidence="7">
    <name type="scientific">Cacopsylla melanoneura</name>
    <dbReference type="NCBI Taxonomy" id="428564"/>
    <lineage>
        <taxon>Eukaryota</taxon>
        <taxon>Metazoa</taxon>
        <taxon>Ecdysozoa</taxon>
        <taxon>Arthropoda</taxon>
        <taxon>Hexapoda</taxon>
        <taxon>Insecta</taxon>
        <taxon>Pterygota</taxon>
        <taxon>Neoptera</taxon>
        <taxon>Paraneoptera</taxon>
        <taxon>Hemiptera</taxon>
        <taxon>Sternorrhyncha</taxon>
        <taxon>Psylloidea</taxon>
        <taxon>Psyllidae</taxon>
        <taxon>Psyllinae</taxon>
        <taxon>Cacopsylla</taxon>
    </lineage>
</organism>
<accession>A0A8D8WKF5</accession>
<dbReference type="GO" id="GO:0003677">
    <property type="term" value="F:DNA binding"/>
    <property type="evidence" value="ECO:0007669"/>
    <property type="project" value="UniProtKB-UniRule"/>
</dbReference>
<name>A0A8D8WKF5_9HEMI</name>
<dbReference type="AlphaFoldDB" id="A0A8D8WKF5"/>
<dbReference type="InterPro" id="IPR006612">
    <property type="entry name" value="THAP_Znf"/>
</dbReference>
<dbReference type="SUPFAM" id="SSF57716">
    <property type="entry name" value="Glucocorticoid receptor-like (DNA-binding domain)"/>
    <property type="match status" value="1"/>
</dbReference>
<evidence type="ECO:0000259" key="6">
    <source>
        <dbReference type="PROSITE" id="PS50950"/>
    </source>
</evidence>
<evidence type="ECO:0000313" key="7">
    <source>
        <dbReference type="EMBL" id="CAG6661249.1"/>
    </source>
</evidence>
<evidence type="ECO:0000256" key="4">
    <source>
        <dbReference type="ARBA" id="ARBA00023125"/>
    </source>
</evidence>
<dbReference type="GO" id="GO:0008270">
    <property type="term" value="F:zinc ion binding"/>
    <property type="evidence" value="ECO:0007669"/>
    <property type="project" value="UniProtKB-KW"/>
</dbReference>
<dbReference type="Pfam" id="PF05485">
    <property type="entry name" value="THAP"/>
    <property type="match status" value="1"/>
</dbReference>
<dbReference type="Gene3D" id="6.20.210.20">
    <property type="entry name" value="THAP domain"/>
    <property type="match status" value="1"/>
</dbReference>
<evidence type="ECO:0000256" key="1">
    <source>
        <dbReference type="ARBA" id="ARBA00022723"/>
    </source>
</evidence>
<dbReference type="SMART" id="SM00980">
    <property type="entry name" value="THAP"/>
    <property type="match status" value="1"/>
</dbReference>
<feature type="domain" description="THAP-type" evidence="6">
    <location>
        <begin position="3"/>
        <end position="83"/>
    </location>
</feature>
<keyword evidence="4 5" id="KW-0238">DNA-binding</keyword>
<keyword evidence="2 5" id="KW-0863">Zinc-finger</keyword>
<evidence type="ECO:0000256" key="3">
    <source>
        <dbReference type="ARBA" id="ARBA00022833"/>
    </source>
</evidence>
<keyword evidence="3" id="KW-0862">Zinc</keyword>
<dbReference type="PROSITE" id="PS50950">
    <property type="entry name" value="ZF_THAP"/>
    <property type="match status" value="1"/>
</dbReference>
<reference evidence="7" key="1">
    <citation type="submission" date="2021-05" db="EMBL/GenBank/DDBJ databases">
        <authorList>
            <person name="Alioto T."/>
            <person name="Alioto T."/>
            <person name="Gomez Garrido J."/>
        </authorList>
    </citation>
    <scope>NUCLEOTIDE SEQUENCE</scope>
</reference>
<sequence length="109" mass="13001">MSEPYRYCVVPQCTNTKRTTPDKIFVHVPRDRKIRKRWFVAMRRDKFMSDLSTAYVCEDHFNVSSLLDFKMSIIRSKLMLTENIREAWMISFNSFALLKIPSDILKNMT</sequence>
<evidence type="ECO:0000256" key="2">
    <source>
        <dbReference type="ARBA" id="ARBA00022771"/>
    </source>
</evidence>